<dbReference type="AlphaFoldDB" id="A0A9P3PSJ7"/>
<evidence type="ECO:0000313" key="3">
    <source>
        <dbReference type="EMBL" id="GLB40803.1"/>
    </source>
</evidence>
<dbReference type="SUPFAM" id="SSF56349">
    <property type="entry name" value="DNA breaking-rejoining enzymes"/>
    <property type="match status" value="1"/>
</dbReference>
<keyword evidence="4" id="KW-1185">Reference proteome</keyword>
<dbReference type="GO" id="GO:0015074">
    <property type="term" value="P:DNA integration"/>
    <property type="evidence" value="ECO:0007669"/>
    <property type="project" value="InterPro"/>
</dbReference>
<feature type="region of interest" description="Disordered" evidence="2">
    <location>
        <begin position="536"/>
        <end position="581"/>
    </location>
</feature>
<sequence length="704" mass="79593">MTSLTGAMARTSKKQAKAAVEKKTKNDAAQLETLAEAAKENVKKYNKVINTEKSYLGYIRSVKKFLESQVADRRSRNITVCEQGIPTDELEKALDNPPNQYSALVIEMFITHKCFILNRKKGVAESVHAAYCRYWDTMDGDKYAGKYKLDEETKQVSGCPARAPHVLEIKKAAQTRGKKDGATRKHAEAISIEEMKKLVQWSLRMCSEERLERRPRELMSRGGNEELVCAEEPLSVEELLFLFEHGFMNAFVSSAFTLWTRCFELLSLTVGDIKLDCEGPAPYYTPHDVVTLDNRKGWQNAQGYDGPRKSNTYQIYQQHIPEIDMYSHLRRWLKLYAVLLGRELEPKDQVFPHISANGTVNPRQEMSYDCFSKLLTKFTSGAGLEGHFTTHSFRRGGAQYRFIFAPAGLRWSLNICRWWGGWAEGESVDTLMKYLLDSLQSYENGHGDALHPVPNGFNESFLGERIEAASVTAGEVREFKRSVDDKLSSLDQKIEQRLDNMITQITSTLTATHLPINQSVSLPSSFLDRREHAVRTIRTTSTPYPPRSPSVSSCSSSDSAGDSESPVCSGQKKSPRTAPIPGVFIPDLKAGANAWKEAIKQWEEGDATIGLKALKEWPEEWYTGNMRTFTGSKRRDRQLVALAYEKVGCNESAFLADYPEARKNMRTLLEAIRRDRDIAKRRKSRNGTPEERDAKRCSPSRANS</sequence>
<dbReference type="EMBL" id="BRPK01000009">
    <property type="protein sequence ID" value="GLB40803.1"/>
    <property type="molecule type" value="Genomic_DNA"/>
</dbReference>
<name>A0A9P3PSJ7_LYOSH</name>
<dbReference type="InterPro" id="IPR013762">
    <property type="entry name" value="Integrase-like_cat_sf"/>
</dbReference>
<feature type="region of interest" description="Disordered" evidence="2">
    <location>
        <begin position="677"/>
        <end position="704"/>
    </location>
</feature>
<feature type="compositionally biased region" description="Low complexity" evidence="2">
    <location>
        <begin position="549"/>
        <end position="566"/>
    </location>
</feature>
<reference evidence="3" key="1">
    <citation type="submission" date="2022-07" db="EMBL/GenBank/DDBJ databases">
        <title>The genome of Lyophyllum shimeji provides insight into the initial evolution of ectomycorrhizal fungal genome.</title>
        <authorList>
            <person name="Kobayashi Y."/>
            <person name="Shibata T."/>
            <person name="Hirakawa H."/>
            <person name="Shigenobu S."/>
            <person name="Nishiyama T."/>
            <person name="Yamada A."/>
            <person name="Hasebe M."/>
            <person name="Kawaguchi M."/>
        </authorList>
    </citation>
    <scope>NUCLEOTIDE SEQUENCE</scope>
    <source>
        <strain evidence="3">AT787</strain>
    </source>
</reference>
<dbReference type="GO" id="GO:0006310">
    <property type="term" value="P:DNA recombination"/>
    <property type="evidence" value="ECO:0007669"/>
    <property type="project" value="UniProtKB-KW"/>
</dbReference>
<dbReference type="OrthoDB" id="2976553at2759"/>
<evidence type="ECO:0008006" key="5">
    <source>
        <dbReference type="Google" id="ProtNLM"/>
    </source>
</evidence>
<evidence type="ECO:0000256" key="2">
    <source>
        <dbReference type="SAM" id="MobiDB-lite"/>
    </source>
</evidence>
<comment type="caution">
    <text evidence="3">The sequence shown here is derived from an EMBL/GenBank/DDBJ whole genome shotgun (WGS) entry which is preliminary data.</text>
</comment>
<organism evidence="3 4">
    <name type="scientific">Lyophyllum shimeji</name>
    <name type="common">Hon-shimeji</name>
    <name type="synonym">Tricholoma shimeji</name>
    <dbReference type="NCBI Taxonomy" id="47721"/>
    <lineage>
        <taxon>Eukaryota</taxon>
        <taxon>Fungi</taxon>
        <taxon>Dikarya</taxon>
        <taxon>Basidiomycota</taxon>
        <taxon>Agaricomycotina</taxon>
        <taxon>Agaricomycetes</taxon>
        <taxon>Agaricomycetidae</taxon>
        <taxon>Agaricales</taxon>
        <taxon>Tricholomatineae</taxon>
        <taxon>Lyophyllaceae</taxon>
        <taxon>Lyophyllum</taxon>
    </lineage>
</organism>
<dbReference type="Proteomes" id="UP001063166">
    <property type="component" value="Unassembled WGS sequence"/>
</dbReference>
<proteinExistence type="predicted"/>
<keyword evidence="1" id="KW-0233">DNA recombination</keyword>
<protein>
    <recommendedName>
        <fullName evidence="5">Tyr recombinase domain-containing protein</fullName>
    </recommendedName>
</protein>
<accession>A0A9P3PSJ7</accession>
<dbReference type="InterPro" id="IPR011010">
    <property type="entry name" value="DNA_brk_join_enz"/>
</dbReference>
<evidence type="ECO:0000313" key="4">
    <source>
        <dbReference type="Proteomes" id="UP001063166"/>
    </source>
</evidence>
<gene>
    <name evidence="3" type="ORF">LshimejAT787_0900180</name>
</gene>
<dbReference type="GO" id="GO:0003677">
    <property type="term" value="F:DNA binding"/>
    <property type="evidence" value="ECO:0007669"/>
    <property type="project" value="InterPro"/>
</dbReference>
<evidence type="ECO:0000256" key="1">
    <source>
        <dbReference type="ARBA" id="ARBA00023172"/>
    </source>
</evidence>
<feature type="region of interest" description="Disordered" evidence="2">
    <location>
        <begin position="1"/>
        <end position="22"/>
    </location>
</feature>
<dbReference type="Gene3D" id="1.10.443.10">
    <property type="entry name" value="Intergrase catalytic core"/>
    <property type="match status" value="1"/>
</dbReference>